<dbReference type="GO" id="GO:0004721">
    <property type="term" value="F:phosphoprotein phosphatase activity"/>
    <property type="evidence" value="ECO:0007669"/>
    <property type="project" value="InterPro"/>
</dbReference>
<proteinExistence type="predicted"/>
<dbReference type="EMBL" id="RSEC01000036">
    <property type="protein sequence ID" value="RSD19708.1"/>
    <property type="molecule type" value="Genomic_DNA"/>
</dbReference>
<dbReference type="InterPro" id="IPR026893">
    <property type="entry name" value="Tyr/Ser_Pase_IphP-type"/>
</dbReference>
<protein>
    <submittedName>
        <fullName evidence="1">Tyrosine-protein phosphatase</fullName>
    </submittedName>
</protein>
<evidence type="ECO:0000313" key="1">
    <source>
        <dbReference type="EMBL" id="RSD19708.1"/>
    </source>
</evidence>
<dbReference type="SUPFAM" id="SSF52799">
    <property type="entry name" value="(Phosphotyrosine protein) phosphatases II"/>
    <property type="match status" value="1"/>
</dbReference>
<dbReference type="RefSeq" id="WP_125308509.1">
    <property type="nucleotide sequence ID" value="NZ_RSEC01000036.1"/>
</dbReference>
<dbReference type="Proteomes" id="UP000267081">
    <property type="component" value="Unassembled WGS sequence"/>
</dbReference>
<dbReference type="InterPro" id="IPR029021">
    <property type="entry name" value="Prot-tyrosine_phosphatase-like"/>
</dbReference>
<dbReference type="OrthoDB" id="1188001at2"/>
<accession>A0A3R9DKG0</accession>
<dbReference type="AlphaFoldDB" id="A0A3R9DKG0"/>
<dbReference type="Gene3D" id="3.90.190.10">
    <property type="entry name" value="Protein tyrosine phosphatase superfamily"/>
    <property type="match status" value="1"/>
</dbReference>
<comment type="caution">
    <text evidence="1">The sequence shown here is derived from an EMBL/GenBank/DDBJ whole genome shotgun (WGS) entry which is preliminary data.</text>
</comment>
<evidence type="ECO:0000313" key="2">
    <source>
        <dbReference type="Proteomes" id="UP000267081"/>
    </source>
</evidence>
<organism evidence="1 2">
    <name type="scientific">Amycolatopsis eburnea</name>
    <dbReference type="NCBI Taxonomy" id="2267691"/>
    <lineage>
        <taxon>Bacteria</taxon>
        <taxon>Bacillati</taxon>
        <taxon>Actinomycetota</taxon>
        <taxon>Actinomycetes</taxon>
        <taxon>Pseudonocardiales</taxon>
        <taxon>Pseudonocardiaceae</taxon>
        <taxon>Amycolatopsis</taxon>
    </lineage>
</organism>
<gene>
    <name evidence="1" type="ORF">EIY87_15720</name>
</gene>
<reference evidence="1 2" key="1">
    <citation type="submission" date="2018-12" db="EMBL/GenBank/DDBJ databases">
        <title>Amycolatopsis eburnea sp. nov. actinomycete associate with arbuscular mycorrhiza fungal spore.</title>
        <authorList>
            <person name="Lumyong S."/>
            <person name="Chaiya L."/>
        </authorList>
    </citation>
    <scope>NUCLEOTIDE SEQUENCE [LARGE SCALE GENOMIC DNA]</scope>
    <source>
        <strain evidence="1 2">GLM-1</strain>
    </source>
</reference>
<dbReference type="Pfam" id="PF13350">
    <property type="entry name" value="Y_phosphatase3"/>
    <property type="match status" value="1"/>
</dbReference>
<keyword evidence="2" id="KW-1185">Reference proteome</keyword>
<sequence>MRILELDGAWNVRDLGGLPTGTGGRTREGLVWRGDALHRLSPRDRDLLFGQLGIRLVIDLRTQEEQLIHPPVSIPGVQTLNFSILPEGKIGREPFPVAFPSDLARVYVKNLTEGAAAVAQTFEAIAAEVAGGAGALFHCAAGRDRTGVTAAILLDAVDVDRREIAVDYTASNHHLSQVSKRLAENPIYHNENHTADDVPPLQAETIESFLGLVDVELGGSVNFLRSAGVSAETIRKFTADFVLSGD</sequence>
<name>A0A3R9DKG0_9PSEU</name>
<dbReference type="PROSITE" id="PS00383">
    <property type="entry name" value="TYR_PHOSPHATASE_1"/>
    <property type="match status" value="1"/>
</dbReference>
<dbReference type="InterPro" id="IPR016130">
    <property type="entry name" value="Tyr_Pase_AS"/>
</dbReference>